<keyword evidence="3" id="KW-0158">Chromosome</keyword>
<dbReference type="InterPro" id="IPR028389">
    <property type="entry name" value="POT1"/>
</dbReference>
<dbReference type="OrthoDB" id="2186770at2759"/>
<dbReference type="PANTHER" id="PTHR14513">
    <property type="entry name" value="PROTECTION OF TELOMERES 1"/>
    <property type="match status" value="1"/>
</dbReference>
<dbReference type="GO" id="GO:0032210">
    <property type="term" value="P:regulation of telomere maintenance via telomerase"/>
    <property type="evidence" value="ECO:0007669"/>
    <property type="project" value="TreeGrafter"/>
</dbReference>
<feature type="domain" description="Telomeric single stranded DNA binding POT1/Cdc13" evidence="6">
    <location>
        <begin position="8"/>
        <end position="141"/>
    </location>
</feature>
<dbReference type="Proteomes" id="UP000653305">
    <property type="component" value="Unassembled WGS sequence"/>
</dbReference>
<dbReference type="AlphaFoldDB" id="A0A830BMM0"/>
<evidence type="ECO:0000259" key="6">
    <source>
        <dbReference type="SMART" id="SM00976"/>
    </source>
</evidence>
<dbReference type="Pfam" id="PF02765">
    <property type="entry name" value="POT1"/>
    <property type="match status" value="1"/>
</dbReference>
<keyword evidence="5" id="KW-0238">DNA-binding</keyword>
<dbReference type="EMBL" id="BMAC01000122">
    <property type="protein sequence ID" value="GFP86248.1"/>
    <property type="molecule type" value="Genomic_DNA"/>
</dbReference>
<reference evidence="7" key="1">
    <citation type="submission" date="2020-07" db="EMBL/GenBank/DDBJ databases">
        <title>Ethylene signaling mediates host invasion by parasitic plants.</title>
        <authorList>
            <person name="Yoshida S."/>
        </authorList>
    </citation>
    <scope>NUCLEOTIDE SEQUENCE</scope>
    <source>
        <strain evidence="7">Okayama</strain>
    </source>
</reference>
<dbReference type="InterPro" id="IPR014752">
    <property type="entry name" value="Arrestin-like_C"/>
</dbReference>
<organism evidence="7 8">
    <name type="scientific">Phtheirospermum japonicum</name>
    <dbReference type="NCBI Taxonomy" id="374723"/>
    <lineage>
        <taxon>Eukaryota</taxon>
        <taxon>Viridiplantae</taxon>
        <taxon>Streptophyta</taxon>
        <taxon>Embryophyta</taxon>
        <taxon>Tracheophyta</taxon>
        <taxon>Spermatophyta</taxon>
        <taxon>Magnoliopsida</taxon>
        <taxon>eudicotyledons</taxon>
        <taxon>Gunneridae</taxon>
        <taxon>Pentapetalae</taxon>
        <taxon>asterids</taxon>
        <taxon>lamiids</taxon>
        <taxon>Lamiales</taxon>
        <taxon>Orobanchaceae</taxon>
        <taxon>Orobanchaceae incertae sedis</taxon>
        <taxon>Phtheirospermum</taxon>
    </lineage>
</organism>
<sequence length="781" mass="88284">MSLDDYKFMQIVDAINCINLRVNLIGVVVESSLPKKSKGTARIIDESRASYGIFINFFSETMEKLPYVESVGDIVIVSHVVMKIRGKDDVYALFNKKFSSFALFKGRDCSNNETGPYQTSPNYKPRDQDNKFITALRKWSTQHKIAGLNESLSLREMKEGERINLLCKILHVCEVKEDQWMVFVWDGTDTPPASVDTKLEDEMENPLPLQLETSLLSRDILCTFPSVGTVLRMIVDQGNEKLGIKYLKTNRWVKFGQVICEVRAALRCAVLMPFSKLCYLPDDDGTVIERLRSYNERVSSKWGRMPFTSFPWPSHITETDHPDVPFVTLMNVLTHPEVTYKFRCVVRVVAIFPWRADDFRSPSGVYRVRLTLEDPTARIHAFLYAEDGMKFFGDSDSVDLLTRKRNMLLGVSDKDKATTLNNVSRNPPWIQCCLKSYYIDKSDIWGSRNYRIFDTTLLADHTHSEQLWVAQSGSMSIEIKLSRFNRIYRPDELLEGKVITKLTSAISYQSIRLTVNGAVNLQVRGGSAGVIESLYGVIKPIPIVKKVIDIRSSGKIASGMTEIIGCWKLATHDIDAFCVRMCSFGDIELLIPFSVMLKDPKEENLEKFYETFHGSNISIQYLVTVDVVRGYLQKHLSTTVEIIVESEKGGFRMTGKICTQCSLSDPISGELTVESSTLPIQSIDIYLLQVESILIGEKIATESSVADGDICRCITLPIYIILPRLLTCPTIFAGPFSVEFKLSIVITFLSDLSKKNAKADPQAPKPWMAMESVPLELVRTM</sequence>
<comment type="similarity">
    <text evidence="2">Belongs to the VPS26 family.</text>
</comment>
<dbReference type="PANTHER" id="PTHR14513:SF0">
    <property type="entry name" value="PROTECTION OF TELOMERES PROTEIN 1"/>
    <property type="match status" value="1"/>
</dbReference>
<protein>
    <submittedName>
        <fullName evidence="7">Protection of telomeres protein 1b</fullName>
    </submittedName>
</protein>
<comment type="caution">
    <text evidence="7">The sequence shown here is derived from an EMBL/GenBank/DDBJ whole genome shotgun (WGS) entry which is preliminary data.</text>
</comment>
<name>A0A830BMM0_9LAMI</name>
<dbReference type="CDD" id="cd04497">
    <property type="entry name" value="hPOT1_OB1_like"/>
    <property type="match status" value="1"/>
</dbReference>
<gene>
    <name evidence="7" type="ORF">PHJA_000768600</name>
</gene>
<dbReference type="GO" id="GO:0006886">
    <property type="term" value="P:intracellular protein transport"/>
    <property type="evidence" value="ECO:0007669"/>
    <property type="project" value="InterPro"/>
</dbReference>
<evidence type="ECO:0000313" key="7">
    <source>
        <dbReference type="EMBL" id="GFP86248.1"/>
    </source>
</evidence>
<dbReference type="SMART" id="SM00976">
    <property type="entry name" value="Telo_bind"/>
    <property type="match status" value="1"/>
</dbReference>
<dbReference type="SUPFAM" id="SSF50249">
    <property type="entry name" value="Nucleic acid-binding proteins"/>
    <property type="match status" value="2"/>
</dbReference>
<evidence type="ECO:0000256" key="2">
    <source>
        <dbReference type="ARBA" id="ARBA00009100"/>
    </source>
</evidence>
<dbReference type="GO" id="GO:0016233">
    <property type="term" value="P:telomere capping"/>
    <property type="evidence" value="ECO:0007669"/>
    <property type="project" value="TreeGrafter"/>
</dbReference>
<evidence type="ECO:0000256" key="4">
    <source>
        <dbReference type="ARBA" id="ARBA00022895"/>
    </source>
</evidence>
<dbReference type="GO" id="GO:0098505">
    <property type="term" value="F:G-rich strand telomeric DNA binding"/>
    <property type="evidence" value="ECO:0007669"/>
    <property type="project" value="TreeGrafter"/>
</dbReference>
<dbReference type="Gene3D" id="2.40.50.140">
    <property type="entry name" value="Nucleic acid-binding proteins"/>
    <property type="match status" value="2"/>
</dbReference>
<accession>A0A830BMM0</accession>
<dbReference type="Pfam" id="PF03643">
    <property type="entry name" value="Vps26"/>
    <property type="match status" value="1"/>
</dbReference>
<dbReference type="InterPro" id="IPR028934">
    <property type="entry name" value="Vps26-related"/>
</dbReference>
<evidence type="ECO:0000256" key="3">
    <source>
        <dbReference type="ARBA" id="ARBA00022454"/>
    </source>
</evidence>
<dbReference type="Gene3D" id="2.60.40.640">
    <property type="match status" value="2"/>
</dbReference>
<keyword evidence="4" id="KW-0779">Telomere</keyword>
<dbReference type="GO" id="GO:0000783">
    <property type="term" value="C:nuclear telomere cap complex"/>
    <property type="evidence" value="ECO:0007669"/>
    <property type="project" value="TreeGrafter"/>
</dbReference>
<keyword evidence="8" id="KW-1185">Reference proteome</keyword>
<proteinExistence type="inferred from homology"/>
<dbReference type="InterPro" id="IPR012340">
    <property type="entry name" value="NA-bd_OB-fold"/>
</dbReference>
<evidence type="ECO:0000256" key="1">
    <source>
        <dbReference type="ARBA" id="ARBA00004574"/>
    </source>
</evidence>
<evidence type="ECO:0000256" key="5">
    <source>
        <dbReference type="ARBA" id="ARBA00023125"/>
    </source>
</evidence>
<dbReference type="InterPro" id="IPR011564">
    <property type="entry name" value="Telomer_end-bd_POT1/Cdc13"/>
</dbReference>
<dbReference type="InterPro" id="IPR057620">
    <property type="entry name" value="POT1A/B-like_OB"/>
</dbReference>
<comment type="subcellular location">
    <subcellularLocation>
        <location evidence="1">Chromosome</location>
        <location evidence="1">Telomere</location>
    </subcellularLocation>
</comment>
<evidence type="ECO:0000313" key="8">
    <source>
        <dbReference type="Proteomes" id="UP000653305"/>
    </source>
</evidence>
<dbReference type="GO" id="GO:0010521">
    <property type="term" value="F:telomerase inhibitor activity"/>
    <property type="evidence" value="ECO:0007669"/>
    <property type="project" value="TreeGrafter"/>
</dbReference>
<dbReference type="Pfam" id="PF25507">
    <property type="entry name" value="OB_POT1A"/>
    <property type="match status" value="1"/>
</dbReference>